<dbReference type="GO" id="GO:0007095">
    <property type="term" value="P:mitotic G2 DNA damage checkpoint signaling"/>
    <property type="evidence" value="ECO:0007669"/>
    <property type="project" value="TreeGrafter"/>
</dbReference>
<feature type="compositionally biased region" description="Acidic residues" evidence="5">
    <location>
        <begin position="21"/>
        <end position="31"/>
    </location>
</feature>
<dbReference type="OMA" id="TEMNGDH"/>
<feature type="region of interest" description="Disordered" evidence="5">
    <location>
        <begin position="305"/>
        <end position="335"/>
    </location>
</feature>
<dbReference type="EMBL" id="AFYH01014233">
    <property type="status" value="NOT_ANNOTATED_CDS"/>
    <property type="molecule type" value="Genomic_DNA"/>
</dbReference>
<dbReference type="GO" id="GO:0010997">
    <property type="term" value="F:anaphase-promoting complex binding"/>
    <property type="evidence" value="ECO:0007669"/>
    <property type="project" value="TreeGrafter"/>
</dbReference>
<feature type="compositionally biased region" description="Acidic residues" evidence="5">
    <location>
        <begin position="638"/>
        <end position="661"/>
    </location>
</feature>
<keyword evidence="7" id="KW-1185">Reference proteome</keyword>
<reference evidence="6" key="2">
    <citation type="submission" date="2025-08" db="UniProtKB">
        <authorList>
            <consortium name="Ensembl"/>
        </authorList>
    </citation>
    <scope>IDENTIFICATION</scope>
</reference>
<feature type="region of interest" description="Disordered" evidence="5">
    <location>
        <begin position="347"/>
        <end position="426"/>
    </location>
</feature>
<feature type="region of interest" description="Disordered" evidence="5">
    <location>
        <begin position="1"/>
        <end position="151"/>
    </location>
</feature>
<feature type="compositionally biased region" description="Acidic residues" evidence="5">
    <location>
        <begin position="1048"/>
        <end position="1075"/>
    </location>
</feature>
<dbReference type="GeneTree" id="ENSGT00390000012738"/>
<dbReference type="FunCoup" id="H3BB53">
    <property type="interactions" value="1884"/>
</dbReference>
<evidence type="ECO:0000313" key="6">
    <source>
        <dbReference type="Ensembl" id="ENSLACP00000019124.1"/>
    </source>
</evidence>
<evidence type="ECO:0000256" key="3">
    <source>
        <dbReference type="ARBA" id="ARBA00023242"/>
    </source>
</evidence>
<feature type="compositionally biased region" description="Polar residues" evidence="5">
    <location>
        <begin position="308"/>
        <end position="322"/>
    </location>
</feature>
<feature type="region of interest" description="Disordered" evidence="5">
    <location>
        <begin position="583"/>
        <end position="688"/>
    </location>
</feature>
<dbReference type="EMBL" id="AFYH01014228">
    <property type="status" value="NOT_ANNOTATED_CDS"/>
    <property type="molecule type" value="Genomic_DNA"/>
</dbReference>
<sequence>DLDEEIILSKKTKPRKLLRDSDDEDEREENENTSNVQSDPESEEETKGDFSSRKPHRIRRVILNSDDSDAEENVVQDGVERTKASSPSKDSLAGEAASELGSKPKKHKKKSKSHDEQRCEKTKKSQRRKEKEEKIMKTISQLKKGKERRCMEEANMDAQALNDSGCLLADKDLFENEIEDETSELLEEEEESLEAIRAAVKNKAKKQKSRELIPMTADYENLFANENEAILEGHKRKERKAARISKEAIKQLHSESQRLIRESSLALPYHLPQPKTIHDFFKRRSKPAGQGSAMALLKSSKYQPCIEQESTNSTAVSNTENDAQPETTTQPTEKTSTMELHLEILDTHSADPVSESTCTSDIPVGETIENCTHDPEERECVQNTEKLPSSSSESAGKSDAGSRKEEQREEPETNAPSVCRVPESGEGTLRQTMKNLTDAAEPRTLSQQVAQLEDEVTLQVKHKKSKLEKLRELGVDLTVKPRLCADEDAFVNLEEPQVNKELEALKERFLKHALPVVKPKAERKVQLNIVRKETTSDGKEELKADCVAVTLAAEQLEEASAAKPGEKLQVLKAKLQEAMKLRRTEERQKRQALYKLDNEDGFEEEEEEEEMTDESEGEEEVGVIKYKYSENAEFLLNVEEEEDGENVEEDGGEKEEVDDTDTQSVDEKQSSKAPLKDSTPKPYMPESILHPHVSESTLFLFKDSLSKLGFNPKFMKHKAEMDKTPCKVDGKLEEDDSFSLPSLTKESSHNSSFELIGSMIPSYQPNNRHAGRGGIMSIVGGFRSPSPQLFKTSFICSASKSSGKLSEPSLPVEDSQDLYNASPEPKNSLLVAGNSQFRFSLEDDTQSQLLDADGFLNVGHHSRKYQPSKRQLILDSMDENAMDANMGELLDLCSGQFSSQAKNCQLEENGEKNKNMEELLGLCSGNFASQAESTTKASSSPKQQKLDDFDDPMAEAVALCSGSFLPNSGEEEDDAEFQLLTDDEAFNSEEDNSATEEDDGGDERENQDEVAESEDEELQFVQKHSLKRKLKLDDFLEEEAELSGSEAGSEDEYDGAELDEYEEDVIEEELPSDEELQDQVNKIHMKVLLDDDKRQLRLYQERYLEDGDLHTDGPGRMRRFRWKNLDEASQMDMFHADSDEDQNEEEIDEIEAKWRKERFEREQWLREQAQTGKDDVEEEDDLGESSQFMKLAKKVTAKTLQKKVAPTATVQEKKPLTGNPFEILKPSSFSQVKNGSLLNRPKAMLQKLAAMSDLNPNAPRNSRNFVFHTLSPEKKEEAAAKEKSTTQLRKKVSAVATVAPSPKRPRVEKTAANGVQGRSIFRFLEH</sequence>
<comment type="subcellular location">
    <subcellularLocation>
        <location evidence="1">Nucleus</location>
    </subcellularLocation>
</comment>
<feature type="compositionally biased region" description="Basic and acidic residues" evidence="5">
    <location>
        <begin position="113"/>
        <end position="136"/>
    </location>
</feature>
<dbReference type="EMBL" id="AFYH01014231">
    <property type="status" value="NOT_ANNOTATED_CDS"/>
    <property type="molecule type" value="Genomic_DNA"/>
</dbReference>
<evidence type="ECO:0000256" key="2">
    <source>
        <dbReference type="ARBA" id="ARBA00022553"/>
    </source>
</evidence>
<feature type="region of interest" description="Disordered" evidence="5">
    <location>
        <begin position="1038"/>
        <end position="1075"/>
    </location>
</feature>
<evidence type="ECO:0000256" key="1">
    <source>
        <dbReference type="ARBA" id="ARBA00004123"/>
    </source>
</evidence>
<dbReference type="EMBL" id="AFYH01014230">
    <property type="status" value="NOT_ANNOTATED_CDS"/>
    <property type="molecule type" value="Genomic_DNA"/>
</dbReference>
<feature type="region of interest" description="Disordered" evidence="5">
    <location>
        <begin position="984"/>
        <end position="1022"/>
    </location>
</feature>
<feature type="compositionally biased region" description="Acidic residues" evidence="5">
    <location>
        <begin position="599"/>
        <end position="621"/>
    </location>
</feature>
<accession>H3BB53</accession>
<gene>
    <name evidence="6" type="primary">CLSPN</name>
</gene>
<proteinExistence type="predicted"/>
<feature type="compositionally biased region" description="Low complexity" evidence="5">
    <location>
        <begin position="389"/>
        <end position="399"/>
    </location>
</feature>
<evidence type="ECO:0000256" key="5">
    <source>
        <dbReference type="SAM" id="MobiDB-lite"/>
    </source>
</evidence>
<feature type="compositionally biased region" description="Basic and acidic residues" evidence="5">
    <location>
        <begin position="400"/>
        <end position="411"/>
    </location>
</feature>
<evidence type="ECO:0000256" key="4">
    <source>
        <dbReference type="SAM" id="Coils"/>
    </source>
</evidence>
<feature type="compositionally biased region" description="Acidic residues" evidence="5">
    <location>
        <begin position="984"/>
        <end position="1018"/>
    </location>
</feature>
<feature type="compositionally biased region" description="Low complexity" evidence="5">
    <location>
        <begin position="324"/>
        <end position="335"/>
    </location>
</feature>
<feature type="region of interest" description="Disordered" evidence="5">
    <location>
        <begin position="1274"/>
        <end position="1312"/>
    </location>
</feature>
<dbReference type="eggNOG" id="KOG4156">
    <property type="taxonomic scope" value="Eukaryota"/>
</dbReference>
<dbReference type="PANTHER" id="PTHR14396">
    <property type="entry name" value="CLASPIN"/>
    <property type="match status" value="1"/>
</dbReference>
<reference evidence="7" key="1">
    <citation type="submission" date="2011-08" db="EMBL/GenBank/DDBJ databases">
        <title>The draft genome of Latimeria chalumnae.</title>
        <authorList>
            <person name="Di Palma F."/>
            <person name="Alfoldi J."/>
            <person name="Johnson J."/>
            <person name="Berlin A."/>
            <person name="Gnerre S."/>
            <person name="Jaffe D."/>
            <person name="MacCallum I."/>
            <person name="Young S."/>
            <person name="Walker B.J."/>
            <person name="Lander E."/>
            <person name="Lindblad-Toh K."/>
        </authorList>
    </citation>
    <scope>NUCLEOTIDE SEQUENCE [LARGE SCALE GENOMIC DNA]</scope>
    <source>
        <strain evidence="7">Wild caught</strain>
    </source>
</reference>
<dbReference type="Ensembl" id="ENSLACT00000019257.1">
    <property type="protein sequence ID" value="ENSLACP00000019124.1"/>
    <property type="gene ID" value="ENSLACG00000016826.1"/>
</dbReference>
<dbReference type="EMBL" id="AFYH01014232">
    <property type="status" value="NOT_ANNOTATED_CDS"/>
    <property type="molecule type" value="Genomic_DNA"/>
</dbReference>
<evidence type="ECO:0000313" key="7">
    <source>
        <dbReference type="Proteomes" id="UP000008672"/>
    </source>
</evidence>
<keyword evidence="3" id="KW-0539">Nucleus</keyword>
<feature type="compositionally biased region" description="Basic and acidic residues" evidence="5">
    <location>
        <begin position="371"/>
        <end position="380"/>
    </location>
</feature>
<feature type="compositionally biased region" description="Basic residues" evidence="5">
    <location>
        <begin position="103"/>
        <end position="112"/>
    </location>
</feature>
<dbReference type="GO" id="GO:0033314">
    <property type="term" value="P:mitotic DNA replication checkpoint signaling"/>
    <property type="evidence" value="ECO:0007669"/>
    <property type="project" value="TreeGrafter"/>
</dbReference>
<feature type="coiled-coil region" evidence="4">
    <location>
        <begin position="171"/>
        <end position="206"/>
    </location>
</feature>
<dbReference type="Proteomes" id="UP000008672">
    <property type="component" value="Unassembled WGS sequence"/>
</dbReference>
<dbReference type="EMBL" id="AFYH01014229">
    <property type="status" value="NOT_ANNOTATED_CDS"/>
    <property type="molecule type" value="Genomic_DNA"/>
</dbReference>
<feature type="compositionally biased region" description="Basic and acidic residues" evidence="5">
    <location>
        <begin position="1274"/>
        <end position="1284"/>
    </location>
</feature>
<dbReference type="PANTHER" id="PTHR14396:SF10">
    <property type="entry name" value="CLASPIN"/>
    <property type="match status" value="1"/>
</dbReference>
<keyword evidence="2" id="KW-0597">Phosphoprotein</keyword>
<dbReference type="InterPro" id="IPR024146">
    <property type="entry name" value="Claspin"/>
</dbReference>
<reference evidence="6" key="3">
    <citation type="submission" date="2025-09" db="UniProtKB">
        <authorList>
            <consortium name="Ensembl"/>
        </authorList>
    </citation>
    <scope>IDENTIFICATION</scope>
</reference>
<dbReference type="GO" id="GO:0005634">
    <property type="term" value="C:nucleus"/>
    <property type="evidence" value="ECO:0007669"/>
    <property type="project" value="UniProtKB-SubCell"/>
</dbReference>
<protein>
    <submittedName>
        <fullName evidence="6">Claspin</fullName>
    </submittedName>
</protein>
<name>H3BB53_LATCH</name>
<keyword evidence="4" id="KW-0175">Coiled coil</keyword>
<organism evidence="6 7">
    <name type="scientific">Latimeria chalumnae</name>
    <name type="common">Coelacanth</name>
    <dbReference type="NCBI Taxonomy" id="7897"/>
    <lineage>
        <taxon>Eukaryota</taxon>
        <taxon>Metazoa</taxon>
        <taxon>Chordata</taxon>
        <taxon>Craniata</taxon>
        <taxon>Vertebrata</taxon>
        <taxon>Euteleostomi</taxon>
        <taxon>Coelacanthiformes</taxon>
        <taxon>Coelacanthidae</taxon>
        <taxon>Latimeria</taxon>
    </lineage>
</organism>
<dbReference type="STRING" id="7897.ENSLACP00000019124"/>
<dbReference type="InParanoid" id="H3BB53"/>
<dbReference type="HOGENOM" id="CLU_005892_0_0_1"/>
<feature type="compositionally biased region" description="Basic and acidic residues" evidence="5">
    <location>
        <begin position="665"/>
        <end position="679"/>
    </location>
</feature>